<proteinExistence type="predicted"/>
<feature type="transmembrane region" description="Helical" evidence="1">
    <location>
        <begin position="53"/>
        <end position="74"/>
    </location>
</feature>
<comment type="caution">
    <text evidence="2">The sequence shown here is derived from an EMBL/GenBank/DDBJ whole genome shotgun (WGS) entry which is preliminary data.</text>
</comment>
<evidence type="ECO:0000313" key="2">
    <source>
        <dbReference type="EMBL" id="MVW61853.1"/>
    </source>
</evidence>
<keyword evidence="1" id="KW-0812">Transmembrane</keyword>
<protein>
    <submittedName>
        <fullName evidence="2">Uncharacterized protein</fullName>
    </submittedName>
</protein>
<gene>
    <name evidence="2" type="ORF">GPY61_18140</name>
</gene>
<feature type="transmembrane region" description="Helical" evidence="1">
    <location>
        <begin position="262"/>
        <end position="283"/>
    </location>
</feature>
<accession>A0A7X3G1E1</accession>
<feature type="transmembrane region" description="Helical" evidence="1">
    <location>
        <begin position="170"/>
        <end position="191"/>
    </location>
</feature>
<feature type="transmembrane region" description="Helical" evidence="1">
    <location>
        <begin position="355"/>
        <end position="374"/>
    </location>
</feature>
<keyword evidence="1" id="KW-1133">Transmembrane helix</keyword>
<keyword evidence="3" id="KW-1185">Reference proteome</keyword>
<sequence length="475" mass="51129">MNAALQDFRTIWRAAAAQREPGSLRGVYLVAGAIASCGIIVAVLGNLSPLQALRFAIAVVFMALAFIWTFLFVPGSIRLNSPMNAWLLPRQRRRLLQMTAAYLCIATLGIAYGLGNWAVLPIVALGTLCMALMMAGNKYVVVLLVLGGNGPWLVHFMLPPAWVERMTGNAAFWVMSILVLPAAVWGLRWMYPAGGDAFLARRGDQIRRLNHFAFRKEQQQPMPDGMVWQGNLSLYRVALRCERRRADPGTMLMHALGPMAHWTSWGGAIVVVVVVSVIVHIVLAVPRGAAAQSFAGVLLDAGPGMMALVVAFSTAQYGQQLRRTQGEQALLRLTPLAGNAALLNRRLATRLLRQALSVWVLLTAALTGASFVLGTGPDGLLRQLGLCSLAGQVAMMGLLGDYASVRGGWNLALGLRAGAYALVQALAAVALGKLTGTTAWPWLIEISLAVCLVQLRLDWRRMLAAPPAFPAGRLG</sequence>
<dbReference type="RefSeq" id="WP_056122690.1">
    <property type="nucleotide sequence ID" value="NZ_WSES01000005.1"/>
</dbReference>
<evidence type="ECO:0000256" key="1">
    <source>
        <dbReference type="SAM" id="Phobius"/>
    </source>
</evidence>
<evidence type="ECO:0000313" key="3">
    <source>
        <dbReference type="Proteomes" id="UP000443353"/>
    </source>
</evidence>
<reference evidence="2 3" key="1">
    <citation type="submission" date="2019-12" db="EMBL/GenBank/DDBJ databases">
        <authorList>
            <person name="Li C."/>
            <person name="Zhao J."/>
        </authorList>
    </citation>
    <scope>NUCLEOTIDE SEQUENCE [LARGE SCALE GENOMIC DNA]</scope>
    <source>
        <strain evidence="2 3">NEAU-DD11</strain>
    </source>
</reference>
<organism evidence="2 3">
    <name type="scientific">Massilia cellulosiltytica</name>
    <dbReference type="NCBI Taxonomy" id="2683234"/>
    <lineage>
        <taxon>Bacteria</taxon>
        <taxon>Pseudomonadati</taxon>
        <taxon>Pseudomonadota</taxon>
        <taxon>Betaproteobacteria</taxon>
        <taxon>Burkholderiales</taxon>
        <taxon>Oxalobacteraceae</taxon>
        <taxon>Telluria group</taxon>
        <taxon>Massilia</taxon>
    </lineage>
</organism>
<feature type="transmembrane region" description="Helical" evidence="1">
    <location>
        <begin position="27"/>
        <end position="47"/>
    </location>
</feature>
<keyword evidence="1" id="KW-0472">Membrane</keyword>
<feature type="transmembrane region" description="Helical" evidence="1">
    <location>
        <begin position="95"/>
        <end position="112"/>
    </location>
</feature>
<dbReference type="AlphaFoldDB" id="A0A7X3G1E1"/>
<feature type="transmembrane region" description="Helical" evidence="1">
    <location>
        <begin position="140"/>
        <end position="158"/>
    </location>
</feature>
<dbReference type="Proteomes" id="UP000443353">
    <property type="component" value="Unassembled WGS sequence"/>
</dbReference>
<name>A0A7X3G1E1_9BURK</name>
<dbReference type="EMBL" id="WSES01000005">
    <property type="protein sequence ID" value="MVW61853.1"/>
    <property type="molecule type" value="Genomic_DNA"/>
</dbReference>